<dbReference type="InterPro" id="IPR014352">
    <property type="entry name" value="FERM/acyl-CoA-bd_prot_sf"/>
</dbReference>
<dbReference type="EMBL" id="JAWZYT010000374">
    <property type="protein sequence ID" value="KAK4324155.1"/>
    <property type="molecule type" value="Genomic_DNA"/>
</dbReference>
<dbReference type="InterPro" id="IPR011993">
    <property type="entry name" value="PH-like_dom_sf"/>
</dbReference>
<evidence type="ECO:0000313" key="2">
    <source>
        <dbReference type="EMBL" id="KAK4324155.1"/>
    </source>
</evidence>
<sequence length="123" mass="14007">MNSDRLFNNLPGYITDYCVSAGDKAVDCWASLVMAGYRKSYCVKGRRVQTLKVKEDVVSYAKFKWPLLFSRFYEAFRYSAGPNLPKNDVMITVNWTGVYVVDNQEQGLQDTEGVYIDLGYSEG</sequence>
<dbReference type="PANTHER" id="PTHR22692">
    <property type="entry name" value="MYOSIN VII, XV"/>
    <property type="match status" value="1"/>
</dbReference>
<gene>
    <name evidence="2" type="ORF">Pmani_005158</name>
</gene>
<protein>
    <recommendedName>
        <fullName evidence="1">Myosin VII FERM domain-containing protein</fullName>
    </recommendedName>
</protein>
<dbReference type="PANTHER" id="PTHR22692:SF33">
    <property type="entry name" value="MYOSIN"/>
    <property type="match status" value="1"/>
</dbReference>
<proteinExistence type="predicted"/>
<evidence type="ECO:0000259" key="1">
    <source>
        <dbReference type="Pfam" id="PF21998"/>
    </source>
</evidence>
<evidence type="ECO:0000313" key="3">
    <source>
        <dbReference type="Proteomes" id="UP001292094"/>
    </source>
</evidence>
<keyword evidence="3" id="KW-1185">Reference proteome</keyword>
<dbReference type="InterPro" id="IPR051567">
    <property type="entry name" value="Unconventional_Myosin_ATPase"/>
</dbReference>
<organism evidence="2 3">
    <name type="scientific">Petrolisthes manimaculis</name>
    <dbReference type="NCBI Taxonomy" id="1843537"/>
    <lineage>
        <taxon>Eukaryota</taxon>
        <taxon>Metazoa</taxon>
        <taxon>Ecdysozoa</taxon>
        <taxon>Arthropoda</taxon>
        <taxon>Crustacea</taxon>
        <taxon>Multicrustacea</taxon>
        <taxon>Malacostraca</taxon>
        <taxon>Eumalacostraca</taxon>
        <taxon>Eucarida</taxon>
        <taxon>Decapoda</taxon>
        <taxon>Pleocyemata</taxon>
        <taxon>Anomura</taxon>
        <taxon>Galatheoidea</taxon>
        <taxon>Porcellanidae</taxon>
        <taxon>Petrolisthes</taxon>
    </lineage>
</organism>
<dbReference type="AlphaFoldDB" id="A0AAE1UMF6"/>
<dbReference type="Gene3D" id="2.30.29.30">
    <property type="entry name" value="Pleckstrin-homology domain (PH domain)/Phosphotyrosine-binding domain (PTB)"/>
    <property type="match status" value="1"/>
</dbReference>
<feature type="domain" description="Myosin VII FERM" evidence="1">
    <location>
        <begin position="69"/>
        <end position="110"/>
    </location>
</feature>
<reference evidence="2" key="1">
    <citation type="submission" date="2023-11" db="EMBL/GenBank/DDBJ databases">
        <title>Genome assemblies of two species of porcelain crab, Petrolisthes cinctipes and Petrolisthes manimaculis (Anomura: Porcellanidae).</title>
        <authorList>
            <person name="Angst P."/>
        </authorList>
    </citation>
    <scope>NUCLEOTIDE SEQUENCE</scope>
    <source>
        <strain evidence="2">PB745_02</strain>
        <tissue evidence="2">Gill</tissue>
    </source>
</reference>
<dbReference type="Proteomes" id="UP001292094">
    <property type="component" value="Unassembled WGS sequence"/>
</dbReference>
<accession>A0AAE1UMF6</accession>
<comment type="caution">
    <text evidence="2">The sequence shown here is derived from an EMBL/GenBank/DDBJ whole genome shotgun (WGS) entry which is preliminary data.</text>
</comment>
<name>A0AAE1UMF6_9EUCA</name>
<dbReference type="Pfam" id="PF21998">
    <property type="entry name" value="FERM_C1_MyoVII"/>
    <property type="match status" value="1"/>
</dbReference>
<dbReference type="InterPro" id="IPR041793">
    <property type="entry name" value="MyoVII_FERM_C1"/>
</dbReference>
<dbReference type="Gene3D" id="1.20.80.10">
    <property type="match status" value="1"/>
</dbReference>